<reference evidence="1" key="1">
    <citation type="submission" date="2018-05" db="EMBL/GenBank/DDBJ databases">
        <authorList>
            <person name="Lanie J.A."/>
            <person name="Ng W.-L."/>
            <person name="Kazmierczak K.M."/>
            <person name="Andrzejewski T.M."/>
            <person name="Davidsen T.M."/>
            <person name="Wayne K.J."/>
            <person name="Tettelin H."/>
            <person name="Glass J.I."/>
            <person name="Rusch D."/>
            <person name="Podicherti R."/>
            <person name="Tsui H.-C.T."/>
            <person name="Winkler M.E."/>
        </authorList>
    </citation>
    <scope>NUCLEOTIDE SEQUENCE</scope>
</reference>
<name>A0A383DPE6_9ZZZZ</name>
<dbReference type="EMBL" id="UINC01219071">
    <property type="protein sequence ID" value="SVE46371.1"/>
    <property type="molecule type" value="Genomic_DNA"/>
</dbReference>
<accession>A0A383DPE6</accession>
<organism evidence="1">
    <name type="scientific">marine metagenome</name>
    <dbReference type="NCBI Taxonomy" id="408172"/>
    <lineage>
        <taxon>unclassified sequences</taxon>
        <taxon>metagenomes</taxon>
        <taxon>ecological metagenomes</taxon>
    </lineage>
</organism>
<dbReference type="AlphaFoldDB" id="A0A383DPE6"/>
<proteinExistence type="predicted"/>
<sequence length="75" mass="8367">MDMPRFWGVQAYAIAALAGLDLGDEIELAKAKLLGIWPEFPTVGRTAIRNLIKEEDIVNRLVEDLEKSGIKMPNN</sequence>
<gene>
    <name evidence="1" type="ORF">METZ01_LOCUS499225</name>
</gene>
<protein>
    <submittedName>
        <fullName evidence="1">Uncharacterized protein</fullName>
    </submittedName>
</protein>
<evidence type="ECO:0000313" key="1">
    <source>
        <dbReference type="EMBL" id="SVE46371.1"/>
    </source>
</evidence>